<dbReference type="SUPFAM" id="SSF51161">
    <property type="entry name" value="Trimeric LpxA-like enzymes"/>
    <property type="match status" value="1"/>
</dbReference>
<keyword evidence="2" id="KW-1185">Reference proteome</keyword>
<dbReference type="InterPro" id="IPR001451">
    <property type="entry name" value="Hexapep"/>
</dbReference>
<dbReference type="InterPro" id="IPR011004">
    <property type="entry name" value="Trimer_LpxA-like_sf"/>
</dbReference>
<dbReference type="PANTHER" id="PTHR23416">
    <property type="entry name" value="SIALIC ACID SYNTHASE-RELATED"/>
    <property type="match status" value="1"/>
</dbReference>
<comment type="caution">
    <text evidence="1">The sequence shown here is derived from an EMBL/GenBank/DDBJ whole genome shotgun (WGS) entry which is preliminary data.</text>
</comment>
<keyword evidence="1" id="KW-0808">Transferase</keyword>
<dbReference type="Pfam" id="PF00132">
    <property type="entry name" value="Hexapep"/>
    <property type="match status" value="1"/>
</dbReference>
<dbReference type="EMBL" id="JACCKX010000001">
    <property type="protein sequence ID" value="NZA00648.1"/>
    <property type="molecule type" value="Genomic_DNA"/>
</dbReference>
<dbReference type="Proteomes" id="UP000589716">
    <property type="component" value="Unassembled WGS sequence"/>
</dbReference>
<accession>A0A853IVV4</accession>
<name>A0A853IVV4_9BURK</name>
<evidence type="ECO:0000313" key="2">
    <source>
        <dbReference type="Proteomes" id="UP000589716"/>
    </source>
</evidence>
<organism evidence="1 2">
    <name type="scientific">Ottowia beijingensis</name>
    <dbReference type="NCBI Taxonomy" id="1207057"/>
    <lineage>
        <taxon>Bacteria</taxon>
        <taxon>Pseudomonadati</taxon>
        <taxon>Pseudomonadota</taxon>
        <taxon>Betaproteobacteria</taxon>
        <taxon>Burkholderiales</taxon>
        <taxon>Comamonadaceae</taxon>
        <taxon>Ottowia</taxon>
    </lineage>
</organism>
<gene>
    <name evidence="1" type="ORF">H0I39_00570</name>
</gene>
<evidence type="ECO:0000313" key="1">
    <source>
        <dbReference type="EMBL" id="NZA00648.1"/>
    </source>
</evidence>
<dbReference type="InterPro" id="IPR051159">
    <property type="entry name" value="Hexapeptide_acetyltransf"/>
</dbReference>
<dbReference type="PANTHER" id="PTHR23416:SF78">
    <property type="entry name" value="LIPOPOLYSACCHARIDE BIOSYNTHESIS O-ACETYL TRANSFERASE WBBJ-RELATED"/>
    <property type="match status" value="1"/>
</dbReference>
<reference evidence="1 2" key="1">
    <citation type="submission" date="2020-07" db="EMBL/GenBank/DDBJ databases">
        <authorList>
            <person name="Maaloum M."/>
        </authorList>
    </citation>
    <scope>NUCLEOTIDE SEQUENCE [LARGE SCALE GENOMIC DNA]</scope>
    <source>
        <strain evidence="1 2">GCS-AN-3</strain>
    </source>
</reference>
<dbReference type="GO" id="GO:0016746">
    <property type="term" value="F:acyltransferase activity"/>
    <property type="evidence" value="ECO:0007669"/>
    <property type="project" value="UniProtKB-KW"/>
</dbReference>
<protein>
    <submittedName>
        <fullName evidence="1">Acyltransferase</fullName>
    </submittedName>
</protein>
<dbReference type="Gene3D" id="2.160.10.10">
    <property type="entry name" value="Hexapeptide repeat proteins"/>
    <property type="match status" value="1"/>
</dbReference>
<dbReference type="AlphaFoldDB" id="A0A853IVV4"/>
<sequence length="195" mass="21063">MRTFANRWRRRLWHAVFFRILFGERSAGVDLPGTRISPSTVIEHEDRLHLADDVFIGHFNYIEASAGVRIGRGTQVTNFVSIVSHSTHRAVRVAAGLSGAALEDAVIRAPIAIGERCFIGPHSTIEAGTVLGHGTLVASHSRVRGQFADFAVLAGSPAGVVGDTREADARWLQAHPALQADYQRWLALHAGEGGA</sequence>
<proteinExistence type="predicted"/>
<keyword evidence="1" id="KW-0012">Acyltransferase</keyword>